<dbReference type="Proteomes" id="UP000768524">
    <property type="component" value="Unassembled WGS sequence"/>
</dbReference>
<dbReference type="InterPro" id="IPR027417">
    <property type="entry name" value="P-loop_NTPase"/>
</dbReference>
<dbReference type="SUPFAM" id="SSF52540">
    <property type="entry name" value="P-loop containing nucleoside triphosphate hydrolases"/>
    <property type="match status" value="1"/>
</dbReference>
<proteinExistence type="predicted"/>
<evidence type="ECO:0000313" key="2">
    <source>
        <dbReference type="Proteomes" id="UP000768524"/>
    </source>
</evidence>
<name>A0AAE2WG09_9GAMM</name>
<dbReference type="AlphaFoldDB" id="A0AAE2WG09"/>
<comment type="caution">
    <text evidence="1">The sequence shown here is derived from an EMBL/GenBank/DDBJ whole genome shotgun (WGS) entry which is preliminary data.</text>
</comment>
<evidence type="ECO:0008006" key="3">
    <source>
        <dbReference type="Google" id="ProtNLM"/>
    </source>
</evidence>
<organism evidence="1 2">
    <name type="scientific">Pectobacterium brasiliense</name>
    <dbReference type="NCBI Taxonomy" id="180957"/>
    <lineage>
        <taxon>Bacteria</taxon>
        <taxon>Pseudomonadati</taxon>
        <taxon>Pseudomonadota</taxon>
        <taxon>Gammaproteobacteria</taxon>
        <taxon>Enterobacterales</taxon>
        <taxon>Pectobacteriaceae</taxon>
        <taxon>Pectobacterium</taxon>
    </lineage>
</organism>
<sequence>MTMSWLETVAKNVGISVTEAEDRLQKRGIFSDKTIRPTPKLTITGIRFKGYKVGKVTGAFSFSWQDLSTGVWAVTSFGGTNKSNLVGKSSVLEIILWCLRGEVKGLQEDVRSWLSWVQLTFLLDTRPHTIEFAVNNKQPNGELKTTRPNGDCETIARFSSDEGFAAVMSSFMMNVFDLQPISSRKNNDVGGSTVIHGWSALSGALYFGGEHKSLLGDVLMSGLPGRMLQLYVGMPWASTLIQSVTAKKAIDQQAAYLAREHTSLMTLEEKALVRVSTHLEQARSDLVKITDKRVSVSTLDELMDKVRTLTKKVLDSEHIAAKALAEMTALRSSSDDDKRALRDLREERITAAFFNGLQPSCCPRCEKAVPKERIKLESIEQSCSLCSEPINPNDLGENNEILEEAQERAEASLSAYEAAKLFYKQCKSQVSIAAMSLSQAQDALNAASDCVSYQEQRDAELLVARLEGELQAYNKPRQAPKVSEDSALVENACKEAKKAFDEGKVELMHKLNEEILRLANDFGALGLESIDLSSDAKMSVRKGNQSSSFSKLTPGERLRLRIATAIALLRIGKELGVGRHPGLLIIDSPGSEETSESDLATLLSELRRVATETGGLQIFIASANASAVLDALGSENCIVAPEGGYVW</sequence>
<evidence type="ECO:0000313" key="1">
    <source>
        <dbReference type="EMBL" id="MBN3051746.1"/>
    </source>
</evidence>
<dbReference type="RefSeq" id="WP_205559231.1">
    <property type="nucleotide sequence ID" value="NZ_JACGEP010000021.1"/>
</dbReference>
<protein>
    <recommendedName>
        <fullName evidence="3">Large ATP-binding protein</fullName>
    </recommendedName>
</protein>
<dbReference type="Gene3D" id="3.40.50.300">
    <property type="entry name" value="P-loop containing nucleotide triphosphate hydrolases"/>
    <property type="match status" value="1"/>
</dbReference>
<dbReference type="EMBL" id="JACGEP010000021">
    <property type="protein sequence ID" value="MBN3051746.1"/>
    <property type="molecule type" value="Genomic_DNA"/>
</dbReference>
<gene>
    <name evidence="1" type="ORF">H4F45_09720</name>
</gene>
<accession>A0AAE2WG09</accession>
<reference evidence="1" key="1">
    <citation type="submission" date="2020-07" db="EMBL/GenBank/DDBJ databases">
        <title>A pangenomic view of the genus Pectobacterium provides insights into genome organization, phylogeny, and virulence.</title>
        <authorList>
            <person name="Jonkheer E."/>
            <person name="Brankovics B."/>
            <person name="Houwers I."/>
            <person name="Van Der Wolf J."/>
            <person name="Bonants P."/>
            <person name="Vreeburg R."/>
            <person name="Bollema R."/>
            <person name="De Haan J."/>
            <person name="Berke L."/>
            <person name="De Ridder D."/>
            <person name="Smit S."/>
            <person name="Van Der Lee T.A.J."/>
        </authorList>
    </citation>
    <scope>NUCLEOTIDE SEQUENCE</scope>
    <source>
        <strain evidence="1">NAK:433</strain>
    </source>
</reference>